<dbReference type="HOGENOM" id="CLU_040465_0_0_6"/>
<dbReference type="SUPFAM" id="SSF51269">
    <property type="entry name" value="AFP III-like domain"/>
    <property type="match status" value="1"/>
</dbReference>
<dbReference type="Pfam" id="PF03102">
    <property type="entry name" value="NeuB"/>
    <property type="match status" value="1"/>
</dbReference>
<dbReference type="Proteomes" id="UP000009102">
    <property type="component" value="Chromosome"/>
</dbReference>
<sequence>MSQPLIIAEAGVNHNGQTDLAFALVEAAAKAGADVVKFQTFKAELLVTADAPKAEYQQRATGAGESQYAMLKRLELSPDLHHELKREAERLGLEFLSTAFDSQSLRFLVDEVGLKRLKLPSGELTNAPFVLEHARTGAELIVSTGMANLAEIEQALGVIAFGRIAGADDRPSVDAFKAAYASAEGQAALKSGVTLMHCTSDYPAAPQAINLRAMDTLSAAFGLPVGYSDHTLGTAMSIAAVARGARIVEKHFTLDRTLEGPDHAASLEPDELTQMIRGIRDVSAALGDGIKRPQPAELSTARVARKSLVARVPIRAGEPFTTDNLTVMRPGTGLSPIGYWALLGKTARQDYPAGSLIVD</sequence>
<dbReference type="NCBIfam" id="TIGR03569">
    <property type="entry name" value="NeuB_NnaB"/>
    <property type="match status" value="1"/>
</dbReference>
<name>D0KYG1_HALNC</name>
<reference evidence="2 3" key="1">
    <citation type="submission" date="2009-10" db="EMBL/GenBank/DDBJ databases">
        <title>Complete sequence of Halothiobacillus neapolitanus c2.</title>
        <authorList>
            <consortium name="US DOE Joint Genome Institute"/>
            <person name="Lucas S."/>
            <person name="Copeland A."/>
            <person name="Lapidus A."/>
            <person name="Glavina del Rio T."/>
            <person name="Tice H."/>
            <person name="Bruce D."/>
            <person name="Goodwin L."/>
            <person name="Pitluck S."/>
            <person name="Davenport K."/>
            <person name="Brettin T."/>
            <person name="Detter J.C."/>
            <person name="Han C."/>
            <person name="Tapia R."/>
            <person name="Larimer F."/>
            <person name="Land M."/>
            <person name="Hauser L."/>
            <person name="Kyrpides N."/>
            <person name="Mikhailova N."/>
            <person name="Kerfeld C."/>
            <person name="Cannon G."/>
            <person name="Heinhort S."/>
        </authorList>
    </citation>
    <scope>NUCLEOTIDE SEQUENCE [LARGE SCALE GENOMIC DNA]</scope>
    <source>
        <strain evidence="3">ATCC 23641 / c2</strain>
    </source>
</reference>
<gene>
    <name evidence="2" type="ordered locus">Hneap_0631</name>
</gene>
<dbReference type="OrthoDB" id="9781701at2"/>
<dbReference type="InterPro" id="IPR057736">
    <property type="entry name" value="SAF_PseI/NeuA/NeuB"/>
</dbReference>
<dbReference type="Pfam" id="PF08666">
    <property type="entry name" value="SAF"/>
    <property type="match status" value="1"/>
</dbReference>
<accession>D0KYG1</accession>
<dbReference type="AlphaFoldDB" id="D0KYG1"/>
<organism evidence="2 3">
    <name type="scientific">Halothiobacillus neapolitanus (strain ATCC 23641 / DSM 15147 / CIP 104769 / NCIMB 8539 / c2)</name>
    <name type="common">Thiobacillus neapolitanus</name>
    <dbReference type="NCBI Taxonomy" id="555778"/>
    <lineage>
        <taxon>Bacteria</taxon>
        <taxon>Pseudomonadati</taxon>
        <taxon>Pseudomonadota</taxon>
        <taxon>Gammaproteobacteria</taxon>
        <taxon>Chromatiales</taxon>
        <taxon>Halothiobacillaceae</taxon>
        <taxon>Halothiobacillus</taxon>
    </lineage>
</organism>
<dbReference type="EMBL" id="CP001801">
    <property type="protein sequence ID" value="ACX95484.1"/>
    <property type="molecule type" value="Genomic_DNA"/>
</dbReference>
<dbReference type="KEGG" id="hna:Hneap_0631"/>
<protein>
    <submittedName>
        <fullName evidence="2">N-acetylneuraminate synthase</fullName>
        <ecNumber evidence="2">2.5.1.57</ecNumber>
    </submittedName>
</protein>
<dbReference type="GO" id="GO:0016051">
    <property type="term" value="P:carbohydrate biosynthetic process"/>
    <property type="evidence" value="ECO:0007669"/>
    <property type="project" value="InterPro"/>
</dbReference>
<evidence type="ECO:0000259" key="1">
    <source>
        <dbReference type="PROSITE" id="PS50844"/>
    </source>
</evidence>
<keyword evidence="2" id="KW-0808">Transferase</keyword>
<dbReference type="STRING" id="555778.Hneap_0631"/>
<dbReference type="InterPro" id="IPR020007">
    <property type="entry name" value="NeuB/NeuA"/>
</dbReference>
<proteinExistence type="predicted"/>
<dbReference type="Gene3D" id="3.90.1210.10">
    <property type="entry name" value="Antifreeze-like/N-acetylneuraminic acid synthase C-terminal domain"/>
    <property type="match status" value="1"/>
</dbReference>
<dbReference type="InterPro" id="IPR036732">
    <property type="entry name" value="AFP_Neu5c_C_sf"/>
</dbReference>
<keyword evidence="3" id="KW-1185">Reference proteome</keyword>
<dbReference type="GO" id="GO:0047444">
    <property type="term" value="F:N-acylneuraminate-9-phosphate synthase activity"/>
    <property type="evidence" value="ECO:0007669"/>
    <property type="project" value="UniProtKB-EC"/>
</dbReference>
<dbReference type="CDD" id="cd11615">
    <property type="entry name" value="SAF_NeuB_like"/>
    <property type="match status" value="1"/>
</dbReference>
<dbReference type="InterPro" id="IPR051690">
    <property type="entry name" value="PseI-like"/>
</dbReference>
<dbReference type="PANTHER" id="PTHR42966">
    <property type="entry name" value="N-ACETYLNEURAMINATE SYNTHASE"/>
    <property type="match status" value="1"/>
</dbReference>
<feature type="domain" description="AFP-like" evidence="1">
    <location>
        <begin position="307"/>
        <end position="359"/>
    </location>
</feature>
<dbReference type="Gene3D" id="3.20.20.70">
    <property type="entry name" value="Aldolase class I"/>
    <property type="match status" value="1"/>
</dbReference>
<dbReference type="InterPro" id="IPR013132">
    <property type="entry name" value="PseI/NeuA/B-like_N"/>
</dbReference>
<dbReference type="PANTHER" id="PTHR42966:SF1">
    <property type="entry name" value="SIALIC ACID SYNTHASE"/>
    <property type="match status" value="1"/>
</dbReference>
<dbReference type="InterPro" id="IPR013974">
    <property type="entry name" value="SAF"/>
</dbReference>
<dbReference type="EC" id="2.5.1.57" evidence="2"/>
<dbReference type="RefSeq" id="WP_012823520.1">
    <property type="nucleotide sequence ID" value="NC_013422.1"/>
</dbReference>
<evidence type="ECO:0000313" key="2">
    <source>
        <dbReference type="EMBL" id="ACX95484.1"/>
    </source>
</evidence>
<dbReference type="PROSITE" id="PS50844">
    <property type="entry name" value="AFP_LIKE"/>
    <property type="match status" value="1"/>
</dbReference>
<dbReference type="SUPFAM" id="SSF51569">
    <property type="entry name" value="Aldolase"/>
    <property type="match status" value="1"/>
</dbReference>
<evidence type="ECO:0000313" key="3">
    <source>
        <dbReference type="Proteomes" id="UP000009102"/>
    </source>
</evidence>
<dbReference type="InterPro" id="IPR006190">
    <property type="entry name" value="SAF_AFP_Neu5Ac"/>
</dbReference>
<dbReference type="eggNOG" id="COG2089">
    <property type="taxonomic scope" value="Bacteria"/>
</dbReference>
<dbReference type="InterPro" id="IPR013785">
    <property type="entry name" value="Aldolase_TIM"/>
</dbReference>